<dbReference type="RefSeq" id="WP_206231255.1">
    <property type="nucleotide sequence ID" value="NZ_JAFIWB010000080.1"/>
</dbReference>
<feature type="domain" description="Condensation" evidence="1">
    <location>
        <begin position="4"/>
        <end position="80"/>
    </location>
</feature>
<gene>
    <name evidence="2" type="ORF">JR064_22985</name>
</gene>
<name>A0ABS3BAD6_9XANT</name>
<evidence type="ECO:0000313" key="3">
    <source>
        <dbReference type="Proteomes" id="UP000695802"/>
    </source>
</evidence>
<reference evidence="2 3" key="1">
    <citation type="submission" date="2021-02" db="EMBL/GenBank/DDBJ databases">
        <title>Taxonomically Unique Crown Gall-Associated Xanthomonas Stains Have Deficiency in Virulence Repertories.</title>
        <authorList>
            <person name="Mafakheri H."/>
            <person name="Taghavi S.M."/>
            <person name="Dimkic I."/>
            <person name="Nemanja K."/>
            <person name="Osdaghi E."/>
        </authorList>
    </citation>
    <scope>NUCLEOTIDE SEQUENCE [LARGE SCALE GENOMIC DNA]</scope>
    <source>
        <strain evidence="2 3">FX4</strain>
    </source>
</reference>
<evidence type="ECO:0000259" key="1">
    <source>
        <dbReference type="Pfam" id="PF00668"/>
    </source>
</evidence>
<sequence>LREEVLEAQAAYWVAELADVPALLELPTDRVRPAQKQYRGGSVPVALPASLVERLDALARGRGATLFMGLLAGFQVLLAR</sequence>
<proteinExistence type="predicted"/>
<comment type="caution">
    <text evidence="2">The sequence shown here is derived from an EMBL/GenBank/DDBJ whole genome shotgun (WGS) entry which is preliminary data.</text>
</comment>
<feature type="non-terminal residue" evidence="2">
    <location>
        <position position="1"/>
    </location>
</feature>
<dbReference type="Proteomes" id="UP000695802">
    <property type="component" value="Unassembled WGS sequence"/>
</dbReference>
<dbReference type="InterPro" id="IPR001242">
    <property type="entry name" value="Condensation_dom"/>
</dbReference>
<dbReference type="SUPFAM" id="SSF52777">
    <property type="entry name" value="CoA-dependent acyltransferases"/>
    <property type="match status" value="1"/>
</dbReference>
<dbReference type="Gene3D" id="3.30.559.30">
    <property type="entry name" value="Nonribosomal peptide synthetase, condensation domain"/>
    <property type="match status" value="1"/>
</dbReference>
<accession>A0ABS3BAD6</accession>
<feature type="non-terminal residue" evidence="2">
    <location>
        <position position="80"/>
    </location>
</feature>
<keyword evidence="3" id="KW-1185">Reference proteome</keyword>
<protein>
    <recommendedName>
        <fullName evidence="1">Condensation domain-containing protein</fullName>
    </recommendedName>
</protein>
<dbReference type="EMBL" id="JAFIWB010000080">
    <property type="protein sequence ID" value="MBN6105014.1"/>
    <property type="molecule type" value="Genomic_DNA"/>
</dbReference>
<dbReference type="Pfam" id="PF00668">
    <property type="entry name" value="Condensation"/>
    <property type="match status" value="1"/>
</dbReference>
<organism evidence="2 3">
    <name type="scientific">Xanthomonas bonasiae</name>
    <dbReference type="NCBI Taxonomy" id="2810351"/>
    <lineage>
        <taxon>Bacteria</taxon>
        <taxon>Pseudomonadati</taxon>
        <taxon>Pseudomonadota</taxon>
        <taxon>Gammaproteobacteria</taxon>
        <taxon>Lysobacterales</taxon>
        <taxon>Lysobacteraceae</taxon>
        <taxon>Xanthomonas</taxon>
    </lineage>
</organism>
<evidence type="ECO:0000313" key="2">
    <source>
        <dbReference type="EMBL" id="MBN6105014.1"/>
    </source>
</evidence>